<keyword evidence="3" id="KW-1185">Reference proteome</keyword>
<dbReference type="EMBL" id="GL883008">
    <property type="protein sequence ID" value="EGG23048.1"/>
    <property type="molecule type" value="Genomic_DNA"/>
</dbReference>
<evidence type="ECO:0000313" key="3">
    <source>
        <dbReference type="Proteomes" id="UP000007797"/>
    </source>
</evidence>
<gene>
    <name evidence="2" type="ORF">DFA_05178</name>
</gene>
<reference evidence="3" key="1">
    <citation type="journal article" date="2011" name="Genome Res.">
        <title>Phylogeny-wide analysis of social amoeba genomes highlights ancient origins for complex intercellular communication.</title>
        <authorList>
            <person name="Heidel A.J."/>
            <person name="Lawal H.M."/>
            <person name="Felder M."/>
            <person name="Schilde C."/>
            <person name="Helps N.R."/>
            <person name="Tunggal B."/>
            <person name="Rivero F."/>
            <person name="John U."/>
            <person name="Schleicher M."/>
            <person name="Eichinger L."/>
            <person name="Platzer M."/>
            <person name="Noegel A.A."/>
            <person name="Schaap P."/>
            <person name="Gloeckner G."/>
        </authorList>
    </citation>
    <scope>NUCLEOTIDE SEQUENCE [LARGE SCALE GENOMIC DNA]</scope>
    <source>
        <strain evidence="3">SH3</strain>
    </source>
</reference>
<protein>
    <submittedName>
        <fullName evidence="2">Uncharacterized protein</fullName>
    </submittedName>
</protein>
<feature type="compositionally biased region" description="Polar residues" evidence="1">
    <location>
        <begin position="30"/>
        <end position="39"/>
    </location>
</feature>
<dbReference type="KEGG" id="dfa:DFA_05178"/>
<organism evidence="2 3">
    <name type="scientific">Cavenderia fasciculata</name>
    <name type="common">Slime mold</name>
    <name type="synonym">Dictyostelium fasciculatum</name>
    <dbReference type="NCBI Taxonomy" id="261658"/>
    <lineage>
        <taxon>Eukaryota</taxon>
        <taxon>Amoebozoa</taxon>
        <taxon>Evosea</taxon>
        <taxon>Eumycetozoa</taxon>
        <taxon>Dictyostelia</taxon>
        <taxon>Acytosteliales</taxon>
        <taxon>Cavenderiaceae</taxon>
        <taxon>Cavenderia</taxon>
    </lineage>
</organism>
<feature type="region of interest" description="Disordered" evidence="1">
    <location>
        <begin position="1"/>
        <end position="93"/>
    </location>
</feature>
<dbReference type="Proteomes" id="UP000007797">
    <property type="component" value="Unassembled WGS sequence"/>
</dbReference>
<name>F4PNJ5_CACFS</name>
<dbReference type="GeneID" id="14875105"/>
<feature type="compositionally biased region" description="Low complexity" evidence="1">
    <location>
        <begin position="55"/>
        <end position="69"/>
    </location>
</feature>
<proteinExistence type="predicted"/>
<accession>F4PNJ5</accession>
<dbReference type="AlphaFoldDB" id="F4PNJ5"/>
<dbReference type="RefSeq" id="XP_004360899.1">
    <property type="nucleotide sequence ID" value="XM_004360842.1"/>
</dbReference>
<evidence type="ECO:0000313" key="2">
    <source>
        <dbReference type="EMBL" id="EGG23048.1"/>
    </source>
</evidence>
<sequence length="93" mass="10064">MSSVEFVPLPAGRAGSMRVPVSPKHHGHQHTSPIVNSVISGLDPHPVPKMTQETSSNSNSSKPINSPPSVKYPPHPTAEKHSNQKQHVINQPR</sequence>
<evidence type="ECO:0000256" key="1">
    <source>
        <dbReference type="SAM" id="MobiDB-lite"/>
    </source>
</evidence>